<protein>
    <submittedName>
        <fullName evidence="1">Ig-like domain-containing protein</fullName>
    </submittedName>
</protein>
<organism evidence="1 2">
    <name type="scientific">Spirosoma flavum</name>
    <dbReference type="NCBI Taxonomy" id="2048557"/>
    <lineage>
        <taxon>Bacteria</taxon>
        <taxon>Pseudomonadati</taxon>
        <taxon>Bacteroidota</taxon>
        <taxon>Cytophagia</taxon>
        <taxon>Cytophagales</taxon>
        <taxon>Cytophagaceae</taxon>
        <taxon>Spirosoma</taxon>
    </lineage>
</organism>
<name>A0ABW6AR42_9BACT</name>
<accession>A0ABW6AR42</accession>
<keyword evidence="2" id="KW-1185">Reference proteome</keyword>
<evidence type="ECO:0000313" key="1">
    <source>
        <dbReference type="EMBL" id="MFD2936888.1"/>
    </source>
</evidence>
<dbReference type="RefSeq" id="WP_381506114.1">
    <property type="nucleotide sequence ID" value="NZ_JBHUOM010000023.1"/>
</dbReference>
<reference evidence="2" key="1">
    <citation type="journal article" date="2019" name="Int. J. Syst. Evol. Microbiol.">
        <title>The Global Catalogue of Microorganisms (GCM) 10K type strain sequencing project: providing services to taxonomists for standard genome sequencing and annotation.</title>
        <authorList>
            <consortium name="The Broad Institute Genomics Platform"/>
            <consortium name="The Broad Institute Genome Sequencing Center for Infectious Disease"/>
            <person name="Wu L."/>
            <person name="Ma J."/>
        </authorList>
    </citation>
    <scope>NUCLEOTIDE SEQUENCE [LARGE SCALE GENOMIC DNA]</scope>
    <source>
        <strain evidence="2">KCTC 52490</strain>
    </source>
</reference>
<dbReference type="Gene3D" id="2.60.40.10">
    <property type="entry name" value="Immunoglobulins"/>
    <property type="match status" value="3"/>
</dbReference>
<dbReference type="Proteomes" id="UP001597512">
    <property type="component" value="Unassembled WGS sequence"/>
</dbReference>
<evidence type="ECO:0000313" key="2">
    <source>
        <dbReference type="Proteomes" id="UP001597512"/>
    </source>
</evidence>
<gene>
    <name evidence="1" type="ORF">ACFS25_24110</name>
</gene>
<proteinExistence type="predicted"/>
<dbReference type="Pfam" id="PF17957">
    <property type="entry name" value="Big_7"/>
    <property type="match status" value="2"/>
</dbReference>
<sequence>MPAATTVEFYNGAIKLGVDATAPYSWTIYGIQQGTYSLVAKALVSSDNLTSSIVQVTAAPVLNQVPTVSLTAPANNASFLMPATIAITANAADNDGSISKVEFYSGSPKLGEDISAPYAFCWTGMAVGTYVLTAKADDNQGATTTSGAITIIVYNQGSSDPMADIIGPLCVYQNAVQILEVDSNKLANTTAFSWWCTGSTKNITAMQPGKASIDFGPGFTGGQVCVGINYSAAPWYTQYCKSITVCPGAPPPTSTNQAPTVSLTSPTNTATFTAQATVALTASASDADGIVIKVEFFNDRPK</sequence>
<dbReference type="InterPro" id="IPR013783">
    <property type="entry name" value="Ig-like_fold"/>
</dbReference>
<comment type="caution">
    <text evidence="1">The sequence shown here is derived from an EMBL/GenBank/DDBJ whole genome shotgun (WGS) entry which is preliminary data.</text>
</comment>
<dbReference type="EMBL" id="JBHUOM010000023">
    <property type="protein sequence ID" value="MFD2936888.1"/>
    <property type="molecule type" value="Genomic_DNA"/>
</dbReference>